<gene>
    <name evidence="10" type="ORF">Lboz_0845</name>
</gene>
<evidence type="ECO:0000256" key="7">
    <source>
        <dbReference type="SAM" id="Phobius"/>
    </source>
</evidence>
<keyword evidence="5 7" id="KW-1133">Transmembrane helix</keyword>
<feature type="transmembrane region" description="Helical" evidence="7">
    <location>
        <begin position="118"/>
        <end position="140"/>
    </location>
</feature>
<dbReference type="EC" id="1.8.1.8" evidence="10"/>
<reference evidence="10 11" key="1">
    <citation type="submission" date="2015-11" db="EMBL/GenBank/DDBJ databases">
        <title>Genomic analysis of 38 Legionella species identifies large and diverse effector repertoires.</title>
        <authorList>
            <person name="Burstein D."/>
            <person name="Amaro F."/>
            <person name="Zusman T."/>
            <person name="Lifshitz Z."/>
            <person name="Cohen O."/>
            <person name="Gilbert J.A."/>
            <person name="Pupko T."/>
            <person name="Shuman H.A."/>
            <person name="Segal G."/>
        </authorList>
    </citation>
    <scope>NUCLEOTIDE SEQUENCE [LARGE SCALE GENOMIC DNA]</scope>
    <source>
        <strain evidence="10 11">WIGA</strain>
    </source>
</reference>
<dbReference type="PANTHER" id="PTHR32234:SF0">
    <property type="entry name" value="THIOL:DISULFIDE INTERCHANGE PROTEIN DSBD"/>
    <property type="match status" value="1"/>
</dbReference>
<dbReference type="RefSeq" id="WP_058458539.1">
    <property type="nucleotide sequence ID" value="NZ_CAAAIY010000023.1"/>
</dbReference>
<keyword evidence="11" id="KW-1185">Reference proteome</keyword>
<dbReference type="PROSITE" id="PS51352">
    <property type="entry name" value="THIOREDOXIN_2"/>
    <property type="match status" value="1"/>
</dbReference>
<keyword evidence="8" id="KW-0732">Signal</keyword>
<evidence type="ECO:0000313" key="11">
    <source>
        <dbReference type="Proteomes" id="UP000054695"/>
    </source>
</evidence>
<proteinExistence type="predicted"/>
<keyword evidence="10" id="KW-0560">Oxidoreductase</keyword>
<evidence type="ECO:0000256" key="4">
    <source>
        <dbReference type="ARBA" id="ARBA00022748"/>
    </source>
</evidence>
<feature type="transmembrane region" description="Helical" evidence="7">
    <location>
        <begin position="284"/>
        <end position="304"/>
    </location>
</feature>
<dbReference type="Gene3D" id="3.40.30.10">
    <property type="entry name" value="Glutaredoxin"/>
    <property type="match status" value="1"/>
</dbReference>
<dbReference type="EMBL" id="LNXU01000010">
    <property type="protein sequence ID" value="KTC75412.1"/>
    <property type="molecule type" value="Genomic_DNA"/>
</dbReference>
<dbReference type="OrthoDB" id="9811036at2"/>
<dbReference type="SUPFAM" id="SSF52833">
    <property type="entry name" value="Thioredoxin-like"/>
    <property type="match status" value="1"/>
</dbReference>
<feature type="transmembrane region" description="Helical" evidence="7">
    <location>
        <begin position="229"/>
        <end position="248"/>
    </location>
</feature>
<sequence>MKKLILSLLMAFISFSVFASGFSSANPADAMMFIQNHSPIFYLAGFFGLGVLLAFTPCVLPMVPILSSIITGQGANTGRHAFKLSLGYVMGMAVTYAVAGMLAAWFGSTVQTLMQQPMIIGGFSILFTIMALWLLGVFELQLPILTRFAPKSRQHGIVSATLMGALSTLVVSPCVTAPLIGILTYIAQSKHVAQGGLLLFVLALGMGLPLLIVGAGYGRFLPSSGAWMIRIKQIFAIMMFAMAAWLLSRVAPPFWIDLLWVAVLLIAAWVFGAFRQEHRLGGRLLQGVALFSIMGAGALAYHAFSPAPVLHSVKHAPFLMVHSLEEVNAKLAEARASNQRVFIEFFAGWCSDCQAMDKHVFNQAAVIDAMQGSVNLRVDISEKTDAVAKIRQAFHIYGIPTMLFYDQQGKQLTHLSSVGQISKEKTLQLLAEFNNK</sequence>
<comment type="subcellular location">
    <subcellularLocation>
        <location evidence="1">Cell membrane</location>
        <topology evidence="1">Multi-pass membrane protein</topology>
    </subcellularLocation>
</comment>
<dbReference type="GO" id="GO:0017004">
    <property type="term" value="P:cytochrome complex assembly"/>
    <property type="evidence" value="ECO:0007669"/>
    <property type="project" value="UniProtKB-KW"/>
</dbReference>
<dbReference type="STRING" id="447.Lboz_0845"/>
<feature type="transmembrane region" description="Helical" evidence="7">
    <location>
        <begin position="192"/>
        <end position="217"/>
    </location>
</feature>
<keyword evidence="3 7" id="KW-0812">Transmembrane</keyword>
<feature type="transmembrane region" description="Helical" evidence="7">
    <location>
        <begin position="40"/>
        <end position="63"/>
    </location>
</feature>
<feature type="transmembrane region" description="Helical" evidence="7">
    <location>
        <begin position="254"/>
        <end position="272"/>
    </location>
</feature>
<evidence type="ECO:0000256" key="1">
    <source>
        <dbReference type="ARBA" id="ARBA00004651"/>
    </source>
</evidence>
<dbReference type="NCBIfam" id="NF001419">
    <property type="entry name" value="PRK00293.1"/>
    <property type="match status" value="1"/>
</dbReference>
<keyword evidence="2" id="KW-1003">Cell membrane</keyword>
<dbReference type="InterPro" id="IPR003834">
    <property type="entry name" value="Cyt_c_assmbl_TM_dom"/>
</dbReference>
<dbReference type="GO" id="GO:0005886">
    <property type="term" value="C:plasma membrane"/>
    <property type="evidence" value="ECO:0007669"/>
    <property type="project" value="UniProtKB-SubCell"/>
</dbReference>
<evidence type="ECO:0000313" key="10">
    <source>
        <dbReference type="EMBL" id="KTC75412.1"/>
    </source>
</evidence>
<dbReference type="PATRIC" id="fig|447.4.peg.913"/>
<feature type="transmembrane region" description="Helical" evidence="7">
    <location>
        <begin position="84"/>
        <end position="106"/>
    </location>
</feature>
<feature type="transmembrane region" description="Helical" evidence="7">
    <location>
        <begin position="161"/>
        <end position="186"/>
    </location>
</feature>
<dbReference type="Proteomes" id="UP000054695">
    <property type="component" value="Unassembled WGS sequence"/>
</dbReference>
<evidence type="ECO:0000256" key="6">
    <source>
        <dbReference type="ARBA" id="ARBA00023136"/>
    </source>
</evidence>
<dbReference type="InterPro" id="IPR013766">
    <property type="entry name" value="Thioredoxin_domain"/>
</dbReference>
<protein>
    <submittedName>
        <fullName evidence="10">Thiol:disulfide interchange protein</fullName>
        <ecNumber evidence="10">1.8.1.8</ecNumber>
    </submittedName>
</protein>
<dbReference type="AlphaFoldDB" id="A0A0W0RX01"/>
<dbReference type="GO" id="GO:0045454">
    <property type="term" value="P:cell redox homeostasis"/>
    <property type="evidence" value="ECO:0007669"/>
    <property type="project" value="TreeGrafter"/>
</dbReference>
<evidence type="ECO:0000256" key="2">
    <source>
        <dbReference type="ARBA" id="ARBA00022475"/>
    </source>
</evidence>
<dbReference type="PANTHER" id="PTHR32234">
    <property type="entry name" value="THIOL:DISULFIDE INTERCHANGE PROTEIN DSBD"/>
    <property type="match status" value="1"/>
</dbReference>
<keyword evidence="6 7" id="KW-0472">Membrane</keyword>
<dbReference type="InterPro" id="IPR036249">
    <property type="entry name" value="Thioredoxin-like_sf"/>
</dbReference>
<comment type="caution">
    <text evidence="10">The sequence shown here is derived from an EMBL/GenBank/DDBJ whole genome shotgun (WGS) entry which is preliminary data.</text>
</comment>
<keyword evidence="4" id="KW-0201">Cytochrome c-type biogenesis</keyword>
<feature type="signal peptide" evidence="8">
    <location>
        <begin position="1"/>
        <end position="19"/>
    </location>
</feature>
<accession>A0A0W0RX01</accession>
<dbReference type="Pfam" id="PF13899">
    <property type="entry name" value="Thioredoxin_7"/>
    <property type="match status" value="1"/>
</dbReference>
<feature type="domain" description="Thioredoxin" evidence="9">
    <location>
        <begin position="310"/>
        <end position="435"/>
    </location>
</feature>
<evidence type="ECO:0000256" key="3">
    <source>
        <dbReference type="ARBA" id="ARBA00022692"/>
    </source>
</evidence>
<evidence type="ECO:0000256" key="5">
    <source>
        <dbReference type="ARBA" id="ARBA00022989"/>
    </source>
</evidence>
<evidence type="ECO:0000256" key="8">
    <source>
        <dbReference type="SAM" id="SignalP"/>
    </source>
</evidence>
<feature type="chain" id="PRO_5006911352" evidence="8">
    <location>
        <begin position="20"/>
        <end position="436"/>
    </location>
</feature>
<evidence type="ECO:0000259" key="9">
    <source>
        <dbReference type="PROSITE" id="PS51352"/>
    </source>
</evidence>
<name>A0A0W0RX01_LEGBO</name>
<dbReference type="Pfam" id="PF02683">
    <property type="entry name" value="DsbD_TM"/>
    <property type="match status" value="1"/>
</dbReference>
<organism evidence="10 11">
    <name type="scientific">Legionella bozemanae</name>
    <name type="common">Fluoribacter bozemanae</name>
    <dbReference type="NCBI Taxonomy" id="447"/>
    <lineage>
        <taxon>Bacteria</taxon>
        <taxon>Pseudomonadati</taxon>
        <taxon>Pseudomonadota</taxon>
        <taxon>Gammaproteobacteria</taxon>
        <taxon>Legionellales</taxon>
        <taxon>Legionellaceae</taxon>
        <taxon>Legionella</taxon>
    </lineage>
</organism>
<dbReference type="GO" id="GO:0047134">
    <property type="term" value="F:protein-disulfide reductase [NAD(P)H] activity"/>
    <property type="evidence" value="ECO:0007669"/>
    <property type="project" value="UniProtKB-EC"/>
</dbReference>